<evidence type="ECO:0000256" key="3">
    <source>
        <dbReference type="ARBA" id="ARBA00023125"/>
    </source>
</evidence>
<keyword evidence="8" id="KW-1185">Reference proteome</keyword>
<dbReference type="RefSeq" id="XP_016234000.1">
    <property type="nucleotide sequence ID" value="XM_016383297.1"/>
</dbReference>
<dbReference type="InterPro" id="IPR007219">
    <property type="entry name" value="XnlR_reg_dom"/>
</dbReference>
<feature type="domain" description="Xylanolytic transcriptional activator regulatory" evidence="6">
    <location>
        <begin position="166"/>
        <end position="236"/>
    </location>
</feature>
<dbReference type="GO" id="GO:0003677">
    <property type="term" value="F:DNA binding"/>
    <property type="evidence" value="ECO:0007669"/>
    <property type="project" value="UniProtKB-KW"/>
</dbReference>
<keyword evidence="3" id="KW-0238">DNA-binding</keyword>
<dbReference type="PANTHER" id="PTHR46910">
    <property type="entry name" value="TRANSCRIPTION FACTOR PDR1"/>
    <property type="match status" value="1"/>
</dbReference>
<evidence type="ECO:0000256" key="1">
    <source>
        <dbReference type="ARBA" id="ARBA00004123"/>
    </source>
</evidence>
<evidence type="ECO:0000256" key="5">
    <source>
        <dbReference type="SAM" id="MobiDB-lite"/>
    </source>
</evidence>
<dbReference type="PANTHER" id="PTHR46910:SF3">
    <property type="entry name" value="HALOTOLERANCE PROTEIN 9-RELATED"/>
    <property type="match status" value="1"/>
</dbReference>
<dbReference type="CDD" id="cd12148">
    <property type="entry name" value="fungal_TF_MHR"/>
    <property type="match status" value="1"/>
</dbReference>
<dbReference type="GeneID" id="27336058"/>
<keyword evidence="2" id="KW-0479">Metal-binding</keyword>
<dbReference type="VEuPathDB" id="FungiDB:PV08_08975"/>
<evidence type="ECO:0000256" key="2">
    <source>
        <dbReference type="ARBA" id="ARBA00022723"/>
    </source>
</evidence>
<name>A0A0D2BRA0_9EURO</name>
<keyword evidence="4" id="KW-0539">Nucleus</keyword>
<dbReference type="Proteomes" id="UP000053328">
    <property type="component" value="Unassembled WGS sequence"/>
</dbReference>
<dbReference type="EMBL" id="KN847497">
    <property type="protein sequence ID" value="KIW13784.1"/>
    <property type="molecule type" value="Genomic_DNA"/>
</dbReference>
<sequence length="550" mass="61580">MAKERYDYDFHCVLVEPQQTSSGKIGALAVSRRPSLISTISGLGLHDLVQMLSCLRRSNSAPIDLVNMEELKASAAALFQSASDPNPSLGDVDLHTTGIPMDRLALVFAVLANSTFELRDPQICPAFLELSTILCEDYAGESTFDLVVTFLLQHVCVLRTSTSNRARDLIGQAVRAAHELGINRGRGVRNAFHAARLYLLLFFCDLYSAMTYNTPPYIKPDDYDPSVFQPLLQTEPRLRSLLDLLSLNGQIVNKLYNEDYSYEKVMSLEDVIGQVYSRIGKPWDSKWHSEDSFVFRCETLALNHMHWSRILLRSPLLLLKSHWVSSLSICVRSAQTLLSIYFNILGPGIRVMAHAATPPVDNHEGRQLQEATNLPPTWRQVQRITTSALIVIYCFWHGETSYEESGRACAMALLLLEFRRTRWGSTLDDAQRSIRALAGISGIWLRPFLEEMLPRASEECLARVAGDHPSFPFAQPDRSLTIQEARGDRFEQLEWHSALTDPRDQQGQAPSNMNVADGAPAGSSTAPSQDIYDFLLLDLPISSFWNSEGS</sequence>
<evidence type="ECO:0000313" key="7">
    <source>
        <dbReference type="EMBL" id="KIW13784.1"/>
    </source>
</evidence>
<dbReference type="AlphaFoldDB" id="A0A0D2BRA0"/>
<reference evidence="7 8" key="1">
    <citation type="submission" date="2015-01" db="EMBL/GenBank/DDBJ databases">
        <title>The Genome Sequence of Exophiala spinifera CBS89968.</title>
        <authorList>
            <consortium name="The Broad Institute Genomics Platform"/>
            <person name="Cuomo C."/>
            <person name="de Hoog S."/>
            <person name="Gorbushina A."/>
            <person name="Stielow B."/>
            <person name="Teixiera M."/>
            <person name="Abouelleil A."/>
            <person name="Chapman S.B."/>
            <person name="Priest M."/>
            <person name="Young S.K."/>
            <person name="Wortman J."/>
            <person name="Nusbaum C."/>
            <person name="Birren B."/>
        </authorList>
    </citation>
    <scope>NUCLEOTIDE SEQUENCE [LARGE SCALE GENOMIC DNA]</scope>
    <source>
        <strain evidence="7 8">CBS 89968</strain>
    </source>
</reference>
<comment type="subcellular location">
    <subcellularLocation>
        <location evidence="1">Nucleus</location>
    </subcellularLocation>
</comment>
<dbReference type="GO" id="GO:0005634">
    <property type="term" value="C:nucleus"/>
    <property type="evidence" value="ECO:0007669"/>
    <property type="project" value="UniProtKB-SubCell"/>
</dbReference>
<accession>A0A0D2BRA0</accession>
<dbReference type="GO" id="GO:0008270">
    <property type="term" value="F:zinc ion binding"/>
    <property type="evidence" value="ECO:0007669"/>
    <property type="project" value="InterPro"/>
</dbReference>
<evidence type="ECO:0000259" key="6">
    <source>
        <dbReference type="SMART" id="SM00906"/>
    </source>
</evidence>
<dbReference type="HOGENOM" id="CLU_030885_0_0_1"/>
<feature type="compositionally biased region" description="Polar residues" evidence="5">
    <location>
        <begin position="505"/>
        <end position="514"/>
    </location>
</feature>
<evidence type="ECO:0000256" key="4">
    <source>
        <dbReference type="ARBA" id="ARBA00023242"/>
    </source>
</evidence>
<dbReference type="InterPro" id="IPR050987">
    <property type="entry name" value="AtrR-like"/>
</dbReference>
<dbReference type="STRING" id="91928.A0A0D2BRA0"/>
<evidence type="ECO:0000313" key="8">
    <source>
        <dbReference type="Proteomes" id="UP000053328"/>
    </source>
</evidence>
<dbReference type="OrthoDB" id="4478488at2759"/>
<proteinExistence type="predicted"/>
<gene>
    <name evidence="7" type="ORF">PV08_08975</name>
</gene>
<dbReference type="GO" id="GO:0003700">
    <property type="term" value="F:DNA-binding transcription factor activity"/>
    <property type="evidence" value="ECO:0007669"/>
    <property type="project" value="InterPro"/>
</dbReference>
<dbReference type="GO" id="GO:0006351">
    <property type="term" value="P:DNA-templated transcription"/>
    <property type="evidence" value="ECO:0007669"/>
    <property type="project" value="InterPro"/>
</dbReference>
<protein>
    <recommendedName>
        <fullName evidence="6">Xylanolytic transcriptional activator regulatory domain-containing protein</fullName>
    </recommendedName>
</protein>
<dbReference type="SMART" id="SM00906">
    <property type="entry name" value="Fungal_trans"/>
    <property type="match status" value="1"/>
</dbReference>
<feature type="region of interest" description="Disordered" evidence="5">
    <location>
        <begin position="501"/>
        <end position="526"/>
    </location>
</feature>
<organism evidence="7 8">
    <name type="scientific">Exophiala spinifera</name>
    <dbReference type="NCBI Taxonomy" id="91928"/>
    <lineage>
        <taxon>Eukaryota</taxon>
        <taxon>Fungi</taxon>
        <taxon>Dikarya</taxon>
        <taxon>Ascomycota</taxon>
        <taxon>Pezizomycotina</taxon>
        <taxon>Eurotiomycetes</taxon>
        <taxon>Chaetothyriomycetidae</taxon>
        <taxon>Chaetothyriales</taxon>
        <taxon>Herpotrichiellaceae</taxon>
        <taxon>Exophiala</taxon>
    </lineage>
</organism>